<comment type="caution">
    <text evidence="5">The sequence shown here is derived from an EMBL/GenBank/DDBJ whole genome shotgun (WGS) entry which is preliminary data.</text>
</comment>
<evidence type="ECO:0000259" key="4">
    <source>
        <dbReference type="PROSITE" id="PS50830"/>
    </source>
</evidence>
<reference evidence="6" key="1">
    <citation type="submission" date="2017-09" db="EMBL/GenBank/DDBJ databases">
        <title>Depth-based differentiation of microbial function through sediment-hosted aquifers and enrichment of novel symbionts in the deep terrestrial subsurface.</title>
        <authorList>
            <person name="Probst A.J."/>
            <person name="Ladd B."/>
            <person name="Jarett J.K."/>
            <person name="Geller-Mcgrath D.E."/>
            <person name="Sieber C.M.K."/>
            <person name="Emerson J.B."/>
            <person name="Anantharaman K."/>
            <person name="Thomas B.C."/>
            <person name="Malmstrom R."/>
            <person name="Stieglmeier M."/>
            <person name="Klingl A."/>
            <person name="Woyke T."/>
            <person name="Ryan C.M."/>
            <person name="Banfield J.F."/>
        </authorList>
    </citation>
    <scope>NUCLEOTIDE SEQUENCE [LARGE SCALE GENOMIC DNA]</scope>
</reference>
<dbReference type="GO" id="GO:0004519">
    <property type="term" value="F:endonuclease activity"/>
    <property type="evidence" value="ECO:0007669"/>
    <property type="project" value="UniProtKB-KW"/>
</dbReference>
<dbReference type="EMBL" id="PEVC01000034">
    <property type="protein sequence ID" value="PIV01052.1"/>
    <property type="molecule type" value="Genomic_DNA"/>
</dbReference>
<keyword evidence="1" id="KW-0540">Nuclease</keyword>
<proteinExistence type="predicted"/>
<dbReference type="InterPro" id="IPR035437">
    <property type="entry name" value="SNase_OB-fold_sf"/>
</dbReference>
<dbReference type="PROSITE" id="PS50830">
    <property type="entry name" value="TNASE_3"/>
    <property type="match status" value="1"/>
</dbReference>
<evidence type="ECO:0000313" key="6">
    <source>
        <dbReference type="Proteomes" id="UP000229631"/>
    </source>
</evidence>
<dbReference type="Proteomes" id="UP000229631">
    <property type="component" value="Unassembled WGS sequence"/>
</dbReference>
<keyword evidence="2" id="KW-0255">Endonuclease</keyword>
<dbReference type="InterPro" id="IPR016071">
    <property type="entry name" value="Staphylococal_nuclease_OB-fold"/>
</dbReference>
<dbReference type="PANTHER" id="PTHR12302:SF3">
    <property type="entry name" value="SERINE_THREONINE-PROTEIN KINASE 31"/>
    <property type="match status" value="1"/>
</dbReference>
<organism evidence="5 6">
    <name type="scientific">Candidatus Shapirobacteria bacterium CG03_land_8_20_14_0_80_39_12</name>
    <dbReference type="NCBI Taxonomy" id="1974879"/>
    <lineage>
        <taxon>Bacteria</taxon>
        <taxon>Candidatus Shapironibacteriota</taxon>
    </lineage>
</organism>
<evidence type="ECO:0000256" key="1">
    <source>
        <dbReference type="ARBA" id="ARBA00022722"/>
    </source>
</evidence>
<evidence type="ECO:0000256" key="2">
    <source>
        <dbReference type="ARBA" id="ARBA00022759"/>
    </source>
</evidence>
<evidence type="ECO:0000256" key="3">
    <source>
        <dbReference type="ARBA" id="ARBA00022801"/>
    </source>
</evidence>
<dbReference type="PANTHER" id="PTHR12302">
    <property type="entry name" value="EBNA2 BINDING PROTEIN P100"/>
    <property type="match status" value="1"/>
</dbReference>
<protein>
    <submittedName>
        <fullName evidence="5">Nuclease</fullName>
    </submittedName>
</protein>
<evidence type="ECO:0000313" key="5">
    <source>
        <dbReference type="EMBL" id="PIV01052.1"/>
    </source>
</evidence>
<keyword evidence="3" id="KW-0378">Hydrolase</keyword>
<dbReference type="AlphaFoldDB" id="A0A2M7BD58"/>
<dbReference type="SMART" id="SM00318">
    <property type="entry name" value="SNc"/>
    <property type="match status" value="1"/>
</dbReference>
<feature type="domain" description="TNase-like" evidence="4">
    <location>
        <begin position="57"/>
        <end position="185"/>
    </location>
</feature>
<gene>
    <name evidence="5" type="ORF">COS54_01760</name>
</gene>
<accession>A0A2M7BD58</accession>
<dbReference type="SUPFAM" id="SSF50199">
    <property type="entry name" value="Staphylococcal nuclease"/>
    <property type="match status" value="1"/>
</dbReference>
<dbReference type="GO" id="GO:0016787">
    <property type="term" value="F:hydrolase activity"/>
    <property type="evidence" value="ECO:0007669"/>
    <property type="project" value="UniProtKB-KW"/>
</dbReference>
<dbReference type="Gene3D" id="2.40.50.90">
    <property type="match status" value="1"/>
</dbReference>
<dbReference type="Pfam" id="PF00565">
    <property type="entry name" value="SNase"/>
    <property type="match status" value="1"/>
</dbReference>
<name>A0A2M7BD58_9BACT</name>
<sequence length="258" mass="28848">MKTGKKFILGIGIFLLLFGSFILGQLSNGKNPIVIRSTPTVSPVPTSPSPTATSSAEPKVFKVTRVIDGDTIEIEGGEHIRYIGIDTPETVDPRKEVQCFGIEASKKNKELVEGKTVRLEKDITDRDKYNRLLRYVWVGSVFVNLELVKQGFATSYSYPPDIKYQKEFLAAEEEAREAKRGLWEACPVSVTPTVKIQEPIKSQCNIKGNISASGEKIYHLPNCGSYSKTQIDEKRGERWFCSEKEAQEAGWRKALNCP</sequence>